<evidence type="ECO:0000256" key="4">
    <source>
        <dbReference type="ARBA" id="ARBA00012944"/>
    </source>
</evidence>
<feature type="transmembrane region" description="Helical" evidence="17">
    <location>
        <begin position="59"/>
        <end position="80"/>
    </location>
</feature>
<dbReference type="AlphaFoldDB" id="S4SV34"/>
<keyword evidence="7 17" id="KW-0679">Respiratory chain</keyword>
<evidence type="ECO:0000256" key="7">
    <source>
        <dbReference type="ARBA" id="ARBA00022660"/>
    </source>
</evidence>
<dbReference type="GO" id="GO:0042773">
    <property type="term" value="P:ATP synthesis coupled electron transport"/>
    <property type="evidence" value="ECO:0007669"/>
    <property type="project" value="UniProtKB-UniRule"/>
</dbReference>
<evidence type="ECO:0000256" key="2">
    <source>
        <dbReference type="ARBA" id="ARBA00004225"/>
    </source>
</evidence>
<evidence type="ECO:0000256" key="6">
    <source>
        <dbReference type="ARBA" id="ARBA00022448"/>
    </source>
</evidence>
<proteinExistence type="inferred from homology"/>
<evidence type="ECO:0000256" key="11">
    <source>
        <dbReference type="ARBA" id="ARBA00022989"/>
    </source>
</evidence>
<keyword evidence="9 17" id="KW-1278">Translocase</keyword>
<geneLocation type="mitochondrion" evidence="18"/>
<sequence length="94" mass="11458">MNLIYINFLFMFMIGLFSFCLNRKHLLLMLLSLEYIILSLYVWFFILFDIYNYDYYFSMIYLVFCVCESVLGLCILVSLIRMYGNDYFYSLNLC</sequence>
<keyword evidence="8 17" id="KW-0812">Transmembrane</keyword>
<comment type="similarity">
    <text evidence="3 17">Belongs to the complex I subunit 4L family.</text>
</comment>
<comment type="function">
    <text evidence="1">Core subunit of the mitochondrial membrane respiratory chain NADH dehydrogenase (Complex I) that is believed to belong to the minimal assembly required for catalysis. Complex I functions in the transfer of electrons from NADH to the respiratory chain. The immediate electron acceptor for the enzyme is believed to be ubiquinone.</text>
</comment>
<evidence type="ECO:0000256" key="5">
    <source>
        <dbReference type="ARBA" id="ARBA00016612"/>
    </source>
</evidence>
<evidence type="ECO:0000256" key="9">
    <source>
        <dbReference type="ARBA" id="ARBA00022967"/>
    </source>
</evidence>
<organism evidence="18">
    <name type="scientific">Meru phyllisae</name>
    <dbReference type="NCBI Taxonomy" id="535381"/>
    <lineage>
        <taxon>Eukaryota</taxon>
        <taxon>Metazoa</taxon>
        <taxon>Ecdysozoa</taxon>
        <taxon>Arthropoda</taxon>
        <taxon>Hexapoda</taxon>
        <taxon>Insecta</taxon>
        <taxon>Pterygota</taxon>
        <taxon>Neoptera</taxon>
        <taxon>Endopterygota</taxon>
        <taxon>Coleoptera</taxon>
        <taxon>Adephaga</taxon>
        <taxon>Dytiscoidea</taxon>
        <taxon>Meruidae</taxon>
        <taxon>Meru</taxon>
    </lineage>
</organism>
<evidence type="ECO:0000256" key="12">
    <source>
        <dbReference type="ARBA" id="ARBA00023027"/>
    </source>
</evidence>
<evidence type="ECO:0000256" key="13">
    <source>
        <dbReference type="ARBA" id="ARBA00023075"/>
    </source>
</evidence>
<dbReference type="PANTHER" id="PTHR11434:SF0">
    <property type="entry name" value="NADH-UBIQUINONE OXIDOREDUCTASE CHAIN 4L"/>
    <property type="match status" value="1"/>
</dbReference>
<gene>
    <name evidence="18" type="primary">ND4L</name>
</gene>
<dbReference type="InterPro" id="IPR039428">
    <property type="entry name" value="NUOK/Mnh_C1-like"/>
</dbReference>
<dbReference type="GO" id="GO:0016651">
    <property type="term" value="F:oxidoreductase activity, acting on NAD(P)H"/>
    <property type="evidence" value="ECO:0007669"/>
    <property type="project" value="InterPro"/>
</dbReference>
<keyword evidence="11 17" id="KW-1133">Transmembrane helix</keyword>
<evidence type="ECO:0000256" key="15">
    <source>
        <dbReference type="ARBA" id="ARBA00023136"/>
    </source>
</evidence>
<dbReference type="EC" id="7.1.1.2" evidence="4 17"/>
<keyword evidence="13 17" id="KW-0830">Ubiquinone</keyword>
<comment type="catalytic activity">
    <reaction evidence="16 17">
        <text>a ubiquinone + NADH + 5 H(+)(in) = a ubiquinol + NAD(+) + 4 H(+)(out)</text>
        <dbReference type="Rhea" id="RHEA:29091"/>
        <dbReference type="Rhea" id="RHEA-COMP:9565"/>
        <dbReference type="Rhea" id="RHEA-COMP:9566"/>
        <dbReference type="ChEBI" id="CHEBI:15378"/>
        <dbReference type="ChEBI" id="CHEBI:16389"/>
        <dbReference type="ChEBI" id="CHEBI:17976"/>
        <dbReference type="ChEBI" id="CHEBI:57540"/>
        <dbReference type="ChEBI" id="CHEBI:57945"/>
        <dbReference type="EC" id="7.1.1.2"/>
    </reaction>
</comment>
<comment type="subcellular location">
    <subcellularLocation>
        <location evidence="17">Mitochondrion inner membrane</location>
        <topology evidence="17">Multi-pass membrane protein</topology>
    </subcellularLocation>
    <subcellularLocation>
        <location evidence="2">Mitochondrion membrane</location>
        <topology evidence="2">Multi-pass membrane protein</topology>
    </subcellularLocation>
</comment>
<dbReference type="Pfam" id="PF00420">
    <property type="entry name" value="Oxidored_q2"/>
    <property type="match status" value="1"/>
</dbReference>
<dbReference type="Gene3D" id="1.10.287.3510">
    <property type="match status" value="1"/>
</dbReference>
<accession>S4SV34</accession>
<evidence type="ECO:0000256" key="1">
    <source>
        <dbReference type="ARBA" id="ARBA00003257"/>
    </source>
</evidence>
<keyword evidence="15 17" id="KW-0472">Membrane</keyword>
<evidence type="ECO:0000256" key="16">
    <source>
        <dbReference type="ARBA" id="ARBA00049551"/>
    </source>
</evidence>
<dbReference type="InterPro" id="IPR001133">
    <property type="entry name" value="NADH_UbQ_OxRdtase_chain4L/K"/>
</dbReference>
<keyword evidence="17" id="KW-0999">Mitochondrion inner membrane</keyword>
<keyword evidence="12 17" id="KW-0520">NAD</keyword>
<dbReference type="GO" id="GO:0008137">
    <property type="term" value="F:NADH dehydrogenase (ubiquinone) activity"/>
    <property type="evidence" value="ECO:0007669"/>
    <property type="project" value="UniProtKB-EC"/>
</dbReference>
<keyword evidence="14 17" id="KW-0496">Mitochondrion</keyword>
<reference evidence="18" key="1">
    <citation type="submission" date="2012-07" db="EMBL/GenBank/DDBJ databases">
        <title>Mitogenomics of the Coleoptera under dense taxon sampling.</title>
        <authorList>
            <person name="Timmermans M.J.T.N."/>
            <person name="Lim J."/>
            <person name="Dodsworth S."/>
            <person name="Haran J."/>
            <person name="Ahrens D."/>
            <person name="Bocak L."/>
            <person name="London A."/>
            <person name="Culverwell L."/>
            <person name="Vogler A.P."/>
        </authorList>
    </citation>
    <scope>NUCLEOTIDE SEQUENCE</scope>
</reference>
<evidence type="ECO:0000313" key="18">
    <source>
        <dbReference type="EMBL" id="AFQ62420.1"/>
    </source>
</evidence>
<evidence type="ECO:0000256" key="14">
    <source>
        <dbReference type="ARBA" id="ARBA00023128"/>
    </source>
</evidence>
<evidence type="ECO:0000256" key="8">
    <source>
        <dbReference type="ARBA" id="ARBA00022692"/>
    </source>
</evidence>
<evidence type="ECO:0000256" key="10">
    <source>
        <dbReference type="ARBA" id="ARBA00022982"/>
    </source>
</evidence>
<dbReference type="GO" id="GO:0005743">
    <property type="term" value="C:mitochondrial inner membrane"/>
    <property type="evidence" value="ECO:0007669"/>
    <property type="project" value="UniProtKB-SubCell"/>
</dbReference>
<keyword evidence="6 17" id="KW-0813">Transport</keyword>
<dbReference type="PANTHER" id="PTHR11434">
    <property type="entry name" value="NADH-UBIQUINONE OXIDOREDUCTASE SUBUNIT ND4L"/>
    <property type="match status" value="1"/>
</dbReference>
<evidence type="ECO:0000256" key="3">
    <source>
        <dbReference type="ARBA" id="ARBA00010519"/>
    </source>
</evidence>
<keyword evidence="10 17" id="KW-0249">Electron transport</keyword>
<dbReference type="GO" id="GO:0030964">
    <property type="term" value="C:NADH dehydrogenase complex"/>
    <property type="evidence" value="ECO:0007669"/>
    <property type="project" value="TreeGrafter"/>
</dbReference>
<feature type="transmembrane region" description="Helical" evidence="17">
    <location>
        <begin position="6"/>
        <end position="23"/>
    </location>
</feature>
<feature type="transmembrane region" description="Helical" evidence="17">
    <location>
        <begin position="35"/>
        <end position="53"/>
    </location>
</feature>
<dbReference type="EMBL" id="JX313691">
    <property type="protein sequence ID" value="AFQ62420.1"/>
    <property type="molecule type" value="Genomic_DNA"/>
</dbReference>
<comment type="function">
    <text evidence="17">Core subunit of the mitochondrial membrane respiratory chain NADH dehydrogenase (Complex I) which catalyzes electron transfer from NADH through the respiratory chain, using ubiquinone as an electron acceptor.</text>
</comment>
<protein>
    <recommendedName>
        <fullName evidence="5 17">NADH-ubiquinone oxidoreductase chain 4L</fullName>
        <ecNumber evidence="4 17">7.1.1.2</ecNumber>
    </recommendedName>
</protein>
<name>S4SV34_9COLE</name>
<evidence type="ECO:0000256" key="17">
    <source>
        <dbReference type="RuleBase" id="RU004419"/>
    </source>
</evidence>